<feature type="transmembrane region" description="Helical" evidence="3">
    <location>
        <begin position="780"/>
        <end position="800"/>
    </location>
</feature>
<dbReference type="Proteomes" id="UP000322000">
    <property type="component" value="Chromosome 11"/>
</dbReference>
<feature type="region of interest" description="Disordered" evidence="2">
    <location>
        <begin position="433"/>
        <end position="507"/>
    </location>
</feature>
<gene>
    <name evidence="6" type="primary">LOC113498501</name>
</gene>
<keyword evidence="3" id="KW-0812">Transmembrane</keyword>
<reference evidence="6" key="1">
    <citation type="submission" date="2025-08" db="UniProtKB">
        <authorList>
            <consortium name="RefSeq"/>
        </authorList>
    </citation>
    <scope>IDENTIFICATION</scope>
</reference>
<dbReference type="CDD" id="cd21868">
    <property type="entry name" value="CC1_SLMAP-like"/>
    <property type="match status" value="1"/>
</dbReference>
<feature type="coiled-coil region" evidence="1">
    <location>
        <begin position="275"/>
        <end position="327"/>
    </location>
</feature>
<evidence type="ECO:0000256" key="3">
    <source>
        <dbReference type="SAM" id="Phobius"/>
    </source>
</evidence>
<keyword evidence="5" id="KW-1185">Reference proteome</keyword>
<name>A0A7E5W147_TRINI</name>
<feature type="compositionally biased region" description="Polar residues" evidence="2">
    <location>
        <begin position="488"/>
        <end position="497"/>
    </location>
</feature>
<proteinExistence type="predicted"/>
<evidence type="ECO:0000313" key="6">
    <source>
        <dbReference type="RefSeq" id="XP_026734320.1"/>
    </source>
</evidence>
<keyword evidence="3" id="KW-1133">Transmembrane helix</keyword>
<sequence length="805" mass="90047">MVIAKSKKVKPQMNNTIKNMDYNWTPGPEPPNNQEGGIPRAIFIPHSNSLPFEERRVTLEQPVKIGRNVYRSTPSPTNTIFECRVLSRHHATLYYDKGHFYLVDNQSSNGTFINNNRCSISKEQEPHEVFSGDVVQFGIPVVENAGNSEKNTFPPVVALLKLYHPDGKEAKLSFNPTMTTPLHLKELYQLNNFVQEAIQREASLEGRLRTLRECVERTRAEAAASWELFVGEQRLLMRVHTLETMLAVGKQPDHHQVAQLLSDKRNYQEVAQESLRAAHEQRLALEETLERRSREVNALHQHNYALRLTANNALAELQKLAARCERKMCAARLAIAAAEERELAVRNHLPLTYTVQNGEAKMLVLSTDSNKLQEAKRSGSLEDAVRALPDYIKLLLPQQLLNKVGIKAISAEGKSAKEFELILKKNNIYNSESKEKQHAEEGDEGVSAEEKTGEPDSCTDDEKQSRLNHDPGHEESSSPLDGELRPDNNANSTYSEPSTREESPSKAGVEYANILRVMAGLNEEIKVLRERLGVASADNEQLRAARDELLAAQPDAHEPPPLEPDDAAAYRARIADLQAQLTRSTAAEEANVNEIQRLASSAAEMQAELAFRPTRADVDDLTAVVGKLRAELLAREQQIERLRTSTVREKNSLDKGVETGGSLEDLRRAYDDDSTERSKISADIDEMFRLDYDDDDEETDSAVTEINRDDSGSTGSGGPGSYLRLDDERRLQVTLQNGSLHALEEELVRAKERWAEVCAERARLAQQLASLQGKPPLRLALRHLLALAVPLLAACLYYLLLPRAS</sequence>
<dbReference type="RefSeq" id="XP_026734320.1">
    <property type="nucleotide sequence ID" value="XM_026878519.1"/>
</dbReference>
<accession>A0A7E5W147</accession>
<dbReference type="InterPro" id="IPR000253">
    <property type="entry name" value="FHA_dom"/>
</dbReference>
<evidence type="ECO:0000256" key="1">
    <source>
        <dbReference type="SAM" id="Coils"/>
    </source>
</evidence>
<feature type="domain" description="FHA" evidence="4">
    <location>
        <begin position="63"/>
        <end position="118"/>
    </location>
</feature>
<dbReference type="InterPro" id="IPR008984">
    <property type="entry name" value="SMAD_FHA_dom_sf"/>
</dbReference>
<dbReference type="PANTHER" id="PTHR15715">
    <property type="entry name" value="CENTROSOMAL PROTEIN OF 170 KDA"/>
    <property type="match status" value="1"/>
</dbReference>
<dbReference type="KEGG" id="tnl:113498501"/>
<dbReference type="SMART" id="SM00240">
    <property type="entry name" value="FHA"/>
    <property type="match status" value="1"/>
</dbReference>
<organism evidence="5 6">
    <name type="scientific">Trichoplusia ni</name>
    <name type="common">Cabbage looper</name>
    <dbReference type="NCBI Taxonomy" id="7111"/>
    <lineage>
        <taxon>Eukaryota</taxon>
        <taxon>Metazoa</taxon>
        <taxon>Ecdysozoa</taxon>
        <taxon>Arthropoda</taxon>
        <taxon>Hexapoda</taxon>
        <taxon>Insecta</taxon>
        <taxon>Pterygota</taxon>
        <taxon>Neoptera</taxon>
        <taxon>Endopterygota</taxon>
        <taxon>Lepidoptera</taxon>
        <taxon>Glossata</taxon>
        <taxon>Ditrysia</taxon>
        <taxon>Noctuoidea</taxon>
        <taxon>Noctuidae</taxon>
        <taxon>Plusiinae</taxon>
        <taxon>Trichoplusia</taxon>
    </lineage>
</organism>
<dbReference type="InterPro" id="IPR051176">
    <property type="entry name" value="Cent_Immune-Sig_Mod"/>
</dbReference>
<evidence type="ECO:0000259" key="4">
    <source>
        <dbReference type="PROSITE" id="PS50006"/>
    </source>
</evidence>
<evidence type="ECO:0000256" key="2">
    <source>
        <dbReference type="SAM" id="MobiDB-lite"/>
    </source>
</evidence>
<dbReference type="PROSITE" id="PS50006">
    <property type="entry name" value="FHA_DOMAIN"/>
    <property type="match status" value="1"/>
</dbReference>
<dbReference type="CTD" id="7871"/>
<dbReference type="Pfam" id="PF00498">
    <property type="entry name" value="FHA"/>
    <property type="match status" value="1"/>
</dbReference>
<dbReference type="InParanoid" id="A0A7E5W147"/>
<dbReference type="Gene3D" id="2.60.200.20">
    <property type="match status" value="1"/>
</dbReference>
<feature type="compositionally biased region" description="Basic and acidic residues" evidence="2">
    <location>
        <begin position="448"/>
        <end position="486"/>
    </location>
</feature>
<keyword evidence="1" id="KW-0175">Coiled coil</keyword>
<dbReference type="SUPFAM" id="SSF49879">
    <property type="entry name" value="SMAD/FHA domain"/>
    <property type="match status" value="1"/>
</dbReference>
<evidence type="ECO:0000313" key="5">
    <source>
        <dbReference type="Proteomes" id="UP000322000"/>
    </source>
</evidence>
<feature type="region of interest" description="Disordered" evidence="2">
    <location>
        <begin position="693"/>
        <end position="724"/>
    </location>
</feature>
<dbReference type="AlphaFoldDB" id="A0A7E5W147"/>
<feature type="coiled-coil region" evidence="1">
    <location>
        <begin position="511"/>
        <end position="538"/>
    </location>
</feature>
<keyword evidence="3" id="KW-0472">Membrane</keyword>
<dbReference type="OrthoDB" id="687730at2759"/>
<protein>
    <submittedName>
        <fullName evidence="6">Sarcolemmal membrane-associated protein isoform X1</fullName>
    </submittedName>
</protein>
<dbReference type="PANTHER" id="PTHR15715:SF37">
    <property type="entry name" value="LD47843P"/>
    <property type="match status" value="1"/>
</dbReference>
<dbReference type="GeneID" id="113498501"/>